<dbReference type="Gene3D" id="1.20.58.1480">
    <property type="match status" value="1"/>
</dbReference>
<dbReference type="Pfam" id="PF02190">
    <property type="entry name" value="LON_substr_bdg"/>
    <property type="match status" value="1"/>
</dbReference>
<evidence type="ECO:0000259" key="1">
    <source>
        <dbReference type="PROSITE" id="PS51787"/>
    </source>
</evidence>
<dbReference type="EnsemblBacteria" id="ABY34481">
    <property type="protein sequence ID" value="ABY34481"/>
    <property type="gene ID" value="Caur_1253"/>
</dbReference>
<dbReference type="EMBL" id="CP000909">
    <property type="protein sequence ID" value="ABY34481.1"/>
    <property type="molecule type" value="Genomic_DNA"/>
</dbReference>
<dbReference type="SMART" id="SM00464">
    <property type="entry name" value="LON"/>
    <property type="match status" value="1"/>
</dbReference>
<evidence type="ECO:0000313" key="2">
    <source>
        <dbReference type="EMBL" id="ABY34481.1"/>
    </source>
</evidence>
<dbReference type="InterPro" id="IPR015947">
    <property type="entry name" value="PUA-like_sf"/>
</dbReference>
<dbReference type="SUPFAM" id="SSF88697">
    <property type="entry name" value="PUA domain-like"/>
    <property type="match status" value="1"/>
</dbReference>
<dbReference type="HOGENOM" id="CLU_048359_1_1_0"/>
<name>A9WK30_CHLAA</name>
<reference evidence="3" key="1">
    <citation type="journal article" date="2011" name="BMC Genomics">
        <title>Complete genome sequence of the filamentous anoxygenic phototrophic bacterium Chloroflexus aurantiacus.</title>
        <authorList>
            <person name="Tang K.H."/>
            <person name="Barry K."/>
            <person name="Chertkov O."/>
            <person name="Dalin E."/>
            <person name="Han C.S."/>
            <person name="Hauser L.J."/>
            <person name="Honchak B.M."/>
            <person name="Karbach L.E."/>
            <person name="Land M.L."/>
            <person name="Lapidus A."/>
            <person name="Larimer F.W."/>
            <person name="Mikhailova N."/>
            <person name="Pitluck S."/>
            <person name="Pierson B.K."/>
            <person name="Blankenship R.E."/>
        </authorList>
    </citation>
    <scope>NUCLEOTIDE SEQUENCE [LARGE SCALE GENOMIC DNA]</scope>
    <source>
        <strain evidence="3">ATCC 29366 / DSM 635 / J-10-fl</strain>
    </source>
</reference>
<dbReference type="Gene3D" id="2.30.130.40">
    <property type="entry name" value="LON domain-like"/>
    <property type="match status" value="1"/>
</dbReference>
<keyword evidence="3" id="KW-1185">Reference proteome</keyword>
<dbReference type="PROSITE" id="PS51787">
    <property type="entry name" value="LON_N"/>
    <property type="match status" value="1"/>
</dbReference>
<protein>
    <submittedName>
        <fullName evidence="2">Peptidase S16 lon domain protein</fullName>
    </submittedName>
</protein>
<dbReference type="Proteomes" id="UP000002008">
    <property type="component" value="Chromosome"/>
</dbReference>
<gene>
    <name evidence="2" type="ordered locus">Caur_1253</name>
</gene>
<dbReference type="PANTHER" id="PTHR46732:SF8">
    <property type="entry name" value="ATP-DEPENDENT PROTEASE LA (LON) DOMAIN PROTEIN"/>
    <property type="match status" value="1"/>
</dbReference>
<dbReference type="KEGG" id="cau:Caur_1253"/>
<accession>A9WK30</accession>
<dbReference type="AlphaFoldDB" id="A9WK30"/>
<dbReference type="eggNOG" id="COG2802">
    <property type="taxonomic scope" value="Bacteria"/>
</dbReference>
<dbReference type="InterPro" id="IPR046336">
    <property type="entry name" value="Lon_prtase_N_sf"/>
</dbReference>
<organism evidence="2 3">
    <name type="scientific">Chloroflexus aurantiacus (strain ATCC 29366 / DSM 635 / J-10-fl)</name>
    <dbReference type="NCBI Taxonomy" id="324602"/>
    <lineage>
        <taxon>Bacteria</taxon>
        <taxon>Bacillati</taxon>
        <taxon>Chloroflexota</taxon>
        <taxon>Chloroflexia</taxon>
        <taxon>Chloroflexales</taxon>
        <taxon>Chloroflexineae</taxon>
        <taxon>Chloroflexaceae</taxon>
        <taxon>Chloroflexus</taxon>
    </lineage>
</organism>
<dbReference type="STRING" id="324602.Caur_1253"/>
<sequence>MEHLLPLFPLGSLLFPGGTMSLHIFEQRYRLMIGHCLAGEQRFGIVLLRRGHEVIEGRVVDVAPEPYDVGTVAIIQEYLKLEDGRYLLHVMGQQRFRILQIIDQSPYLVAKVQLLPEQTDNESIAAATELRNTYQRYWERIATITGTEIEVESLPLDPIKLGYILADRLQIDMAQKQRWLETDVTDRLRSLTMALRTEMAILPHGPQGLDPSSLLGGWNSLN</sequence>
<dbReference type="InterPro" id="IPR003111">
    <property type="entry name" value="Lon_prtase_N"/>
</dbReference>
<dbReference type="PATRIC" id="fig|324602.8.peg.1440"/>
<dbReference type="InParanoid" id="A9WK30"/>
<dbReference type="RefSeq" id="WP_012257137.1">
    <property type="nucleotide sequence ID" value="NC_010175.1"/>
</dbReference>
<feature type="domain" description="Lon N-terminal" evidence="1">
    <location>
        <begin position="2"/>
        <end position="200"/>
    </location>
</feature>
<evidence type="ECO:0000313" key="3">
    <source>
        <dbReference type="Proteomes" id="UP000002008"/>
    </source>
</evidence>
<dbReference type="PANTHER" id="PTHR46732">
    <property type="entry name" value="ATP-DEPENDENT PROTEASE LA (LON) DOMAIN PROTEIN"/>
    <property type="match status" value="1"/>
</dbReference>
<proteinExistence type="predicted"/>